<evidence type="ECO:0000313" key="1">
    <source>
        <dbReference type="EMBL" id="PON38034.1"/>
    </source>
</evidence>
<organism evidence="1 2">
    <name type="scientific">Parasponia andersonii</name>
    <name type="common">Sponia andersonii</name>
    <dbReference type="NCBI Taxonomy" id="3476"/>
    <lineage>
        <taxon>Eukaryota</taxon>
        <taxon>Viridiplantae</taxon>
        <taxon>Streptophyta</taxon>
        <taxon>Embryophyta</taxon>
        <taxon>Tracheophyta</taxon>
        <taxon>Spermatophyta</taxon>
        <taxon>Magnoliopsida</taxon>
        <taxon>eudicotyledons</taxon>
        <taxon>Gunneridae</taxon>
        <taxon>Pentapetalae</taxon>
        <taxon>rosids</taxon>
        <taxon>fabids</taxon>
        <taxon>Rosales</taxon>
        <taxon>Cannabaceae</taxon>
        <taxon>Parasponia</taxon>
    </lineage>
</organism>
<accession>A0A2P5ANB3</accession>
<dbReference type="Pfam" id="PF14223">
    <property type="entry name" value="Retrotran_gag_2"/>
    <property type="match status" value="1"/>
</dbReference>
<dbReference type="EMBL" id="JXTB01000508">
    <property type="protein sequence ID" value="PON38034.1"/>
    <property type="molecule type" value="Genomic_DNA"/>
</dbReference>
<comment type="caution">
    <text evidence="1">The sequence shown here is derived from an EMBL/GenBank/DDBJ whole genome shotgun (WGS) entry which is preliminary data.</text>
</comment>
<protein>
    <recommendedName>
        <fullName evidence="3">Retrovirus-related Pol polyprotein from transposon TNT 1-94</fullName>
    </recommendedName>
</protein>
<evidence type="ECO:0008006" key="3">
    <source>
        <dbReference type="Google" id="ProtNLM"/>
    </source>
</evidence>
<gene>
    <name evidence="1" type="ORF">PanWU01x14_315780</name>
</gene>
<dbReference type="Proteomes" id="UP000237105">
    <property type="component" value="Unassembled WGS sequence"/>
</dbReference>
<name>A0A2P5ANB3_PARAD</name>
<evidence type="ECO:0000313" key="2">
    <source>
        <dbReference type="Proteomes" id="UP000237105"/>
    </source>
</evidence>
<dbReference type="OrthoDB" id="8042871at2759"/>
<sequence length="130" mass="15024">MGSSKIEIKKFDGKVDFGLWKKKMRAVLVQQKCAKAVGDGSNFQELTKTADKQEVYETYSLLILNLADNVLRQVDEEDTDLEIWNKLDPFYTTKSLSNKIFLKAQLFGFRMDSTKSLEDNLIDFKRQQSD</sequence>
<reference evidence="2" key="1">
    <citation type="submission" date="2016-06" db="EMBL/GenBank/DDBJ databases">
        <title>Parallel loss of symbiosis genes in relatives of nitrogen-fixing non-legume Parasponia.</title>
        <authorList>
            <person name="Van Velzen R."/>
            <person name="Holmer R."/>
            <person name="Bu F."/>
            <person name="Rutten L."/>
            <person name="Van Zeijl A."/>
            <person name="Liu W."/>
            <person name="Santuari L."/>
            <person name="Cao Q."/>
            <person name="Sharma T."/>
            <person name="Shen D."/>
            <person name="Roswanjaya Y."/>
            <person name="Wardhani T."/>
            <person name="Kalhor M.S."/>
            <person name="Jansen J."/>
            <person name="Van den Hoogen J."/>
            <person name="Gungor B."/>
            <person name="Hartog M."/>
            <person name="Hontelez J."/>
            <person name="Verver J."/>
            <person name="Yang W.-C."/>
            <person name="Schijlen E."/>
            <person name="Repin R."/>
            <person name="Schilthuizen M."/>
            <person name="Schranz E."/>
            <person name="Heidstra R."/>
            <person name="Miyata K."/>
            <person name="Fedorova E."/>
            <person name="Kohlen W."/>
            <person name="Bisseling T."/>
            <person name="Smit S."/>
            <person name="Geurts R."/>
        </authorList>
    </citation>
    <scope>NUCLEOTIDE SEQUENCE [LARGE SCALE GENOMIC DNA]</scope>
    <source>
        <strain evidence="2">cv. WU1-14</strain>
    </source>
</reference>
<dbReference type="AlphaFoldDB" id="A0A2P5ANB3"/>
<proteinExistence type="predicted"/>
<keyword evidence="2" id="KW-1185">Reference proteome</keyword>